<sequence length="423" mass="42624">MRRPDAILRSLFEAAVAAADPALVVAPHLPSPPRGRTVVVGAGKAAAAMARAVEAVWQGPLSGLVITRYGHVVPCRSIEVVEAGHPLPDAHGEAAARRLLALARDLGPDDLLLCLISGGASALASVPAPGLDLADVRAVTAALLRSGATIAEMNTVRRHLSAIAAGRLAAAAAPAAVVALLISDVPGDDPLTIGSGPTVPDPGSPADALDILRRHGISEPGRVRRFLAEGGAPGPREGDSRLARVSTTVIATPRGALLAAAEGARAAGLLPVVLGDALQGEAREAARVLAPMALSCAHHGEPVAPPCVLLSGGEFTVTVQGSGRGGPNAEFALALALALDGHPGVWALAADTDGIDGTETNAGALIGPDTLARARRLGLSPRAFLADNDAFGFFSALGDLVETGPTLTNVNDFRAILVEGLPE</sequence>
<dbReference type="GO" id="GO:0005737">
    <property type="term" value="C:cytoplasm"/>
    <property type="evidence" value="ECO:0007669"/>
    <property type="project" value="TreeGrafter"/>
</dbReference>
<dbReference type="InterPro" id="IPR038614">
    <property type="entry name" value="GK_N_sf"/>
</dbReference>
<dbReference type="InterPro" id="IPR007835">
    <property type="entry name" value="MOFRL"/>
</dbReference>
<dbReference type="Pfam" id="PF05161">
    <property type="entry name" value="MOFRL"/>
    <property type="match status" value="1"/>
</dbReference>
<protein>
    <submittedName>
        <fullName evidence="3">Hydroxypyruvate reductase</fullName>
    </submittedName>
</protein>
<keyword evidence="4" id="KW-1185">Reference proteome</keyword>
<organism evidence="3 4">
    <name type="scientific">Pararhodospirillum oryzae</name>
    <dbReference type="NCBI Taxonomy" id="478448"/>
    <lineage>
        <taxon>Bacteria</taxon>
        <taxon>Pseudomonadati</taxon>
        <taxon>Pseudomonadota</taxon>
        <taxon>Alphaproteobacteria</taxon>
        <taxon>Rhodospirillales</taxon>
        <taxon>Rhodospirillaceae</taxon>
        <taxon>Pararhodospirillum</taxon>
    </lineage>
</organism>
<evidence type="ECO:0000313" key="4">
    <source>
        <dbReference type="Proteomes" id="UP000321567"/>
    </source>
</evidence>
<feature type="domain" description="MOFRL-associated" evidence="2">
    <location>
        <begin position="8"/>
        <end position="227"/>
    </location>
</feature>
<comment type="caution">
    <text evidence="3">The sequence shown here is derived from an EMBL/GenBank/DDBJ whole genome shotgun (WGS) entry which is preliminary data.</text>
</comment>
<dbReference type="InterPro" id="IPR025286">
    <property type="entry name" value="MOFRL_assoc_dom"/>
</dbReference>
<dbReference type="Gene3D" id="3.40.50.10180">
    <property type="entry name" value="Glycerate kinase, MOFRL-like N-terminal domain"/>
    <property type="match status" value="1"/>
</dbReference>
<evidence type="ECO:0000259" key="2">
    <source>
        <dbReference type="Pfam" id="PF13660"/>
    </source>
</evidence>
<reference evidence="3 4" key="1">
    <citation type="submission" date="2019-07" db="EMBL/GenBank/DDBJ databases">
        <title>Whole genome shotgun sequence of Rhodospirillum oryzae NBRC 107573.</title>
        <authorList>
            <person name="Hosoyama A."/>
            <person name="Uohara A."/>
            <person name="Ohji S."/>
            <person name="Ichikawa N."/>
        </authorList>
    </citation>
    <scope>NUCLEOTIDE SEQUENCE [LARGE SCALE GENOMIC DNA]</scope>
    <source>
        <strain evidence="3 4">NBRC 107573</strain>
    </source>
</reference>
<dbReference type="PANTHER" id="PTHR12227">
    <property type="entry name" value="GLYCERATE KINASE"/>
    <property type="match status" value="1"/>
</dbReference>
<keyword evidence="3" id="KW-0670">Pyruvate</keyword>
<dbReference type="SUPFAM" id="SSF82544">
    <property type="entry name" value="GckA/TtuD-like"/>
    <property type="match status" value="1"/>
</dbReference>
<dbReference type="OrthoDB" id="9766552at2"/>
<dbReference type="InterPro" id="IPR037035">
    <property type="entry name" value="GK-like_C_sf"/>
</dbReference>
<dbReference type="InterPro" id="IPR039760">
    <property type="entry name" value="MOFRL_protein"/>
</dbReference>
<evidence type="ECO:0000259" key="1">
    <source>
        <dbReference type="Pfam" id="PF05161"/>
    </source>
</evidence>
<gene>
    <name evidence="3" type="ORF">ROR02_25950</name>
</gene>
<dbReference type="Proteomes" id="UP000321567">
    <property type="component" value="Unassembled WGS sequence"/>
</dbReference>
<dbReference type="AlphaFoldDB" id="A0A512HAI5"/>
<dbReference type="Pfam" id="PF13660">
    <property type="entry name" value="DUF4147"/>
    <property type="match status" value="1"/>
</dbReference>
<dbReference type="FunFam" id="3.40.1480.10:FF:000002">
    <property type="entry name" value="Glycerate kinase"/>
    <property type="match status" value="1"/>
</dbReference>
<name>A0A512HAI5_9PROT</name>
<dbReference type="Gene3D" id="3.40.1480.10">
    <property type="entry name" value="MOFRL domain"/>
    <property type="match status" value="1"/>
</dbReference>
<accession>A0A512HAI5</accession>
<evidence type="ECO:0000313" key="3">
    <source>
        <dbReference type="EMBL" id="GEO82464.1"/>
    </source>
</evidence>
<feature type="domain" description="MOFRL" evidence="1">
    <location>
        <begin position="307"/>
        <end position="412"/>
    </location>
</feature>
<dbReference type="EMBL" id="BJZO01000080">
    <property type="protein sequence ID" value="GEO82464.1"/>
    <property type="molecule type" value="Genomic_DNA"/>
</dbReference>
<proteinExistence type="predicted"/>
<dbReference type="RefSeq" id="WP_147164491.1">
    <property type="nucleotide sequence ID" value="NZ_BJZO01000080.1"/>
</dbReference>
<dbReference type="GO" id="GO:0008887">
    <property type="term" value="F:glycerate kinase activity"/>
    <property type="evidence" value="ECO:0007669"/>
    <property type="project" value="InterPro"/>
</dbReference>
<dbReference type="PANTHER" id="PTHR12227:SF0">
    <property type="entry name" value="GLYCERATE KINASE"/>
    <property type="match status" value="1"/>
</dbReference>